<evidence type="ECO:0000259" key="3">
    <source>
        <dbReference type="Pfam" id="PF26449"/>
    </source>
</evidence>
<evidence type="ECO:0000256" key="1">
    <source>
        <dbReference type="SAM" id="MobiDB-lite"/>
    </source>
</evidence>
<name>A0A2M8EPH5_9BACT</name>
<dbReference type="Pfam" id="PF26449">
    <property type="entry name" value="DUF8128"/>
    <property type="match status" value="1"/>
</dbReference>
<comment type="caution">
    <text evidence="4">The sequence shown here is derived from an EMBL/GenBank/DDBJ whole genome shotgun (WGS) entry which is preliminary data.</text>
</comment>
<keyword evidence="2" id="KW-1133">Transmembrane helix</keyword>
<dbReference type="EMBL" id="PFSI01000032">
    <property type="protein sequence ID" value="PJC24577.1"/>
    <property type="molecule type" value="Genomic_DNA"/>
</dbReference>
<reference evidence="5" key="1">
    <citation type="submission" date="2017-09" db="EMBL/GenBank/DDBJ databases">
        <title>Depth-based differentiation of microbial function through sediment-hosted aquifers and enrichment of novel symbionts in the deep terrestrial subsurface.</title>
        <authorList>
            <person name="Probst A.J."/>
            <person name="Ladd B."/>
            <person name="Jarett J.K."/>
            <person name="Geller-Mcgrath D.E."/>
            <person name="Sieber C.M.K."/>
            <person name="Emerson J.B."/>
            <person name="Anantharaman K."/>
            <person name="Thomas B.C."/>
            <person name="Malmstrom R."/>
            <person name="Stieglmeier M."/>
            <person name="Klingl A."/>
            <person name="Woyke T."/>
            <person name="Ryan C.M."/>
            <person name="Banfield J.F."/>
        </authorList>
    </citation>
    <scope>NUCLEOTIDE SEQUENCE [LARGE SCALE GENOMIC DNA]</scope>
</reference>
<protein>
    <recommendedName>
        <fullName evidence="3">DUF8128 domain-containing protein</fullName>
    </recommendedName>
</protein>
<keyword evidence="2" id="KW-0812">Transmembrane</keyword>
<organism evidence="4 5">
    <name type="scientific">Candidatus Uhrbacteria bacterium CG_4_9_14_0_2_um_filter_41_50</name>
    <dbReference type="NCBI Taxonomy" id="1975031"/>
    <lineage>
        <taxon>Bacteria</taxon>
        <taxon>Candidatus Uhriibacteriota</taxon>
    </lineage>
</organism>
<feature type="region of interest" description="Disordered" evidence="1">
    <location>
        <begin position="499"/>
        <end position="529"/>
    </location>
</feature>
<proteinExistence type="predicted"/>
<evidence type="ECO:0000256" key="2">
    <source>
        <dbReference type="SAM" id="Phobius"/>
    </source>
</evidence>
<dbReference type="Proteomes" id="UP000230251">
    <property type="component" value="Unassembled WGS sequence"/>
</dbReference>
<sequence>MLGIVINIPPAITDYFNSTPADIIGGQLLLYVLGPFVLFCVLVWGMLQVWIDLKQGQYWSKLEWDLLAVTIPQDAINTPMGMENFFNNLAGSKSSITKKEEWINGKFQAYFTFEIISNGGNIQFYIRTIKKYRDLVEAAFYAQYPEAQIVEVDDYVDVLPNDFPNDEYDLFGSEISMSKEGYFPLKTYEAFEHQGEKDLRFKDPILPMIEIMGKMKPGEYYWIQLLIISPDSQDWRKEGLKFIAKTYGKEEPKKKSMIDDSIGWIPKEVMSQVTGAMFGEGGDEKAADDFRMFKITPDERDLLDAVKDKCAKIGWYSKIRVVYCAKHELYRKGTVAAMTKGIFNQFDSGFNKLGLTDTSTPKDDYFWQEWQMASKQKTLMSKYKNRSFSAGVTPYILSSAELATIFHFPAADARTPALTSLGSRMSEAPGELQYAPEGSEILLNFDKAASDVLAAAPDAAKKYAHVPPMSVPRPTAPTSPFEYREIQKQGSNIIEEGMPQAGMPAPLPPGLDLADEPIDEMDGPSNLPM</sequence>
<dbReference type="InterPro" id="IPR058441">
    <property type="entry name" value="DUF8128"/>
</dbReference>
<dbReference type="AlphaFoldDB" id="A0A2M8EPH5"/>
<feature type="domain" description="DUF8128" evidence="3">
    <location>
        <begin position="110"/>
        <end position="417"/>
    </location>
</feature>
<gene>
    <name evidence="4" type="ORF">CO057_02090</name>
</gene>
<evidence type="ECO:0000313" key="4">
    <source>
        <dbReference type="EMBL" id="PJC24577.1"/>
    </source>
</evidence>
<accession>A0A2M8EPH5</accession>
<feature type="transmembrane region" description="Helical" evidence="2">
    <location>
        <begin position="28"/>
        <end position="51"/>
    </location>
</feature>
<feature type="compositionally biased region" description="Acidic residues" evidence="1">
    <location>
        <begin position="513"/>
        <end position="522"/>
    </location>
</feature>
<evidence type="ECO:0000313" key="5">
    <source>
        <dbReference type="Proteomes" id="UP000230251"/>
    </source>
</evidence>
<keyword evidence="2" id="KW-0472">Membrane</keyword>